<dbReference type="Proteomes" id="UP000074914">
    <property type="component" value="Chromosome"/>
</dbReference>
<keyword evidence="3" id="KW-1185">Reference proteome</keyword>
<sequence>MGRFFGSLGGIDIAWVFIVFYKIFYKNQPWNSNYFYGFFIFNGSFLVLFSLAAVHSIFKEKMHKEFLTLTKQTFLIWWLNK</sequence>
<feature type="transmembrane region" description="Helical" evidence="1">
    <location>
        <begin position="7"/>
        <end position="24"/>
    </location>
</feature>
<feature type="transmembrane region" description="Helical" evidence="1">
    <location>
        <begin position="36"/>
        <end position="58"/>
    </location>
</feature>
<proteinExistence type="predicted"/>
<evidence type="ECO:0000313" key="2">
    <source>
        <dbReference type="EMBL" id="AMP14107.1"/>
    </source>
</evidence>
<gene>
    <name evidence="2" type="ORF">CPter291_1841</name>
</gene>
<evidence type="ECO:0000313" key="3">
    <source>
        <dbReference type="Proteomes" id="UP000074914"/>
    </source>
</evidence>
<organism evidence="2 3">
    <name type="scientific">Collimonas pratensis</name>
    <dbReference type="NCBI Taxonomy" id="279113"/>
    <lineage>
        <taxon>Bacteria</taxon>
        <taxon>Pseudomonadati</taxon>
        <taxon>Pseudomonadota</taxon>
        <taxon>Betaproteobacteria</taxon>
        <taxon>Burkholderiales</taxon>
        <taxon>Oxalobacteraceae</taxon>
        <taxon>Collimonas</taxon>
    </lineage>
</organism>
<dbReference type="EMBL" id="CP013236">
    <property type="protein sequence ID" value="AMP14107.1"/>
    <property type="molecule type" value="Genomic_DNA"/>
</dbReference>
<keyword evidence="1" id="KW-0812">Transmembrane</keyword>
<keyword evidence="1" id="KW-1133">Transmembrane helix</keyword>
<reference evidence="2 3" key="1">
    <citation type="submission" date="2015-11" db="EMBL/GenBank/DDBJ databases">
        <title>Exploring the genomic traits of fungus-feeding bacterial genus Collimonas.</title>
        <authorList>
            <person name="Song C."/>
            <person name="Schmidt R."/>
            <person name="de Jager V."/>
            <person name="Krzyzanowska D."/>
            <person name="Jongedijk E."/>
            <person name="Cankar K."/>
            <person name="Beekwilder J."/>
            <person name="van Veen A."/>
            <person name="de Boer W."/>
            <person name="van Veen J.A."/>
            <person name="Garbeva P."/>
        </authorList>
    </citation>
    <scope>NUCLEOTIDE SEQUENCE [LARGE SCALE GENOMIC DNA]</scope>
    <source>
        <strain evidence="2 3">Ter291</strain>
    </source>
</reference>
<evidence type="ECO:0000256" key="1">
    <source>
        <dbReference type="SAM" id="Phobius"/>
    </source>
</evidence>
<name>A0ABM5Z5J8_9BURK</name>
<accession>A0ABM5Z5J8</accession>
<protein>
    <submittedName>
        <fullName evidence="2">Membrane protein</fullName>
    </submittedName>
</protein>
<keyword evidence="1" id="KW-0472">Membrane</keyword>